<protein>
    <submittedName>
        <fullName evidence="7">ATP synthase subunit I</fullName>
    </submittedName>
</protein>
<keyword evidence="5 6" id="KW-0472">Membrane</keyword>
<gene>
    <name evidence="7" type="ORF">ACFQWB_14605</name>
</gene>
<reference evidence="8" key="1">
    <citation type="journal article" date="2019" name="Int. J. Syst. Evol. Microbiol.">
        <title>The Global Catalogue of Microorganisms (GCM) 10K type strain sequencing project: providing services to taxonomists for standard genome sequencing and annotation.</title>
        <authorList>
            <consortium name="The Broad Institute Genomics Platform"/>
            <consortium name="The Broad Institute Genome Sequencing Center for Infectious Disease"/>
            <person name="Wu L."/>
            <person name="Ma J."/>
        </authorList>
    </citation>
    <scope>NUCLEOTIDE SEQUENCE [LARGE SCALE GENOMIC DNA]</scope>
    <source>
        <strain evidence="8">JCM 18657</strain>
    </source>
</reference>
<feature type="transmembrane region" description="Helical" evidence="6">
    <location>
        <begin position="96"/>
        <end position="117"/>
    </location>
</feature>
<feature type="transmembrane region" description="Helical" evidence="6">
    <location>
        <begin position="7"/>
        <end position="26"/>
    </location>
</feature>
<feature type="transmembrane region" description="Helical" evidence="6">
    <location>
        <begin position="32"/>
        <end position="50"/>
    </location>
</feature>
<proteinExistence type="predicted"/>
<keyword evidence="4 6" id="KW-1133">Transmembrane helix</keyword>
<evidence type="ECO:0000256" key="4">
    <source>
        <dbReference type="ARBA" id="ARBA00022989"/>
    </source>
</evidence>
<keyword evidence="3 6" id="KW-0812">Transmembrane</keyword>
<dbReference type="Proteomes" id="UP001596528">
    <property type="component" value="Unassembled WGS sequence"/>
</dbReference>
<keyword evidence="8" id="KW-1185">Reference proteome</keyword>
<evidence type="ECO:0000256" key="2">
    <source>
        <dbReference type="ARBA" id="ARBA00022475"/>
    </source>
</evidence>
<keyword evidence="2" id="KW-1003">Cell membrane</keyword>
<evidence type="ECO:0000256" key="3">
    <source>
        <dbReference type="ARBA" id="ARBA00022692"/>
    </source>
</evidence>
<dbReference type="InterPro" id="IPR039072">
    <property type="entry name" value="ATP_synth_I_Bacilli"/>
</dbReference>
<feature type="transmembrane region" description="Helical" evidence="6">
    <location>
        <begin position="71"/>
        <end position="90"/>
    </location>
</feature>
<dbReference type="PANTHER" id="PTHR40035">
    <property type="entry name" value="ATP SYNTHASE PROTEIN I"/>
    <property type="match status" value="1"/>
</dbReference>
<evidence type="ECO:0000256" key="1">
    <source>
        <dbReference type="ARBA" id="ARBA00004651"/>
    </source>
</evidence>
<dbReference type="PANTHER" id="PTHR40035:SF1">
    <property type="entry name" value="ATP SYNTHASE PROTEIN I"/>
    <property type="match status" value="1"/>
</dbReference>
<comment type="subcellular location">
    <subcellularLocation>
        <location evidence="1">Cell membrane</location>
        <topology evidence="1">Multi-pass membrane protein</topology>
    </subcellularLocation>
</comment>
<organism evidence="7 8">
    <name type="scientific">Paenibacillus thermoaerophilus</name>
    <dbReference type="NCBI Taxonomy" id="1215385"/>
    <lineage>
        <taxon>Bacteria</taxon>
        <taxon>Bacillati</taxon>
        <taxon>Bacillota</taxon>
        <taxon>Bacilli</taxon>
        <taxon>Bacillales</taxon>
        <taxon>Paenibacillaceae</taxon>
        <taxon>Paenibacillus</taxon>
    </lineage>
</organism>
<evidence type="ECO:0000313" key="8">
    <source>
        <dbReference type="Proteomes" id="UP001596528"/>
    </source>
</evidence>
<comment type="caution">
    <text evidence="7">The sequence shown here is derived from an EMBL/GenBank/DDBJ whole genome shotgun (WGS) entry which is preliminary data.</text>
</comment>
<evidence type="ECO:0000313" key="7">
    <source>
        <dbReference type="EMBL" id="MFC7751147.1"/>
    </source>
</evidence>
<name>A0ABW2V4T7_9BACL</name>
<dbReference type="InterPro" id="IPR005598">
    <property type="entry name" value="ATP_synth_I"/>
</dbReference>
<accession>A0ABW2V4T7</accession>
<dbReference type="Pfam" id="PF03899">
    <property type="entry name" value="ATP-synt_I"/>
    <property type="match status" value="1"/>
</dbReference>
<evidence type="ECO:0000256" key="5">
    <source>
        <dbReference type="ARBA" id="ARBA00023136"/>
    </source>
</evidence>
<dbReference type="EMBL" id="JBHTGQ010000039">
    <property type="protein sequence ID" value="MFC7751147.1"/>
    <property type="molecule type" value="Genomic_DNA"/>
</dbReference>
<evidence type="ECO:0000256" key="6">
    <source>
        <dbReference type="SAM" id="Phobius"/>
    </source>
</evidence>
<dbReference type="RefSeq" id="WP_138789875.1">
    <property type="nucleotide sequence ID" value="NZ_JBHTGQ010000039.1"/>
</dbReference>
<sequence length="121" mass="13016">MDKILGMTMRAALFMVAACLLVWAFVPEWRQIAGGLILGLAAGVMNALLLKRRVELVGSAAAGAGPRRMGLGLGSRLATVLLASMIAYRYPEKFSLPATLAACMVLPFVVLTAAWFVHRRQ</sequence>